<sequence>MHPRRLRLVSQTPKLQLLHFARGFSFNGAANIRVAADIFHVPVPGLFGSSDPYHLLAFKEDPESRPQPEAQEGVVPDQLLHAIPTQQDAVSLASGSCSCRGFCASSCPELKEMTFLVDVNTELQDVQEAHLRFVRDQEPADLASALQSGMPSLRKLVEPADWEKVRSRVEKFAEKASQDPQIKPKVMKQMSFQLPGFSHRLIAQEASIKRNAGASKVWLHVQGLRPKKKQGNLMLDAIKEHKTCEDCRSSKSPLLGQSFGHMPVAP</sequence>
<comment type="caution">
    <text evidence="1">The sequence shown here is derived from an EMBL/GenBank/DDBJ whole genome shotgun (WGS) entry which is preliminary data.</text>
</comment>
<organism evidence="1 2">
    <name type="scientific">Durusdinium trenchii</name>
    <dbReference type="NCBI Taxonomy" id="1381693"/>
    <lineage>
        <taxon>Eukaryota</taxon>
        <taxon>Sar</taxon>
        <taxon>Alveolata</taxon>
        <taxon>Dinophyceae</taxon>
        <taxon>Suessiales</taxon>
        <taxon>Symbiodiniaceae</taxon>
        <taxon>Durusdinium</taxon>
    </lineage>
</organism>
<dbReference type="Proteomes" id="UP001642484">
    <property type="component" value="Unassembled WGS sequence"/>
</dbReference>
<name>A0ABP0PSR0_9DINO</name>
<proteinExistence type="predicted"/>
<keyword evidence="2" id="KW-1185">Reference proteome</keyword>
<evidence type="ECO:0000313" key="1">
    <source>
        <dbReference type="EMBL" id="CAK9079065.1"/>
    </source>
</evidence>
<dbReference type="EMBL" id="CAXAMN010023618">
    <property type="protein sequence ID" value="CAK9079065.1"/>
    <property type="molecule type" value="Genomic_DNA"/>
</dbReference>
<gene>
    <name evidence="1" type="ORF">CCMP2556_LOCUS38961</name>
</gene>
<accession>A0ABP0PSR0</accession>
<reference evidence="1 2" key="1">
    <citation type="submission" date="2024-02" db="EMBL/GenBank/DDBJ databases">
        <authorList>
            <person name="Chen Y."/>
            <person name="Shah S."/>
            <person name="Dougan E. K."/>
            <person name="Thang M."/>
            <person name="Chan C."/>
        </authorList>
    </citation>
    <scope>NUCLEOTIDE SEQUENCE [LARGE SCALE GENOMIC DNA]</scope>
</reference>
<dbReference type="GO" id="GO:0003964">
    <property type="term" value="F:RNA-directed DNA polymerase activity"/>
    <property type="evidence" value="ECO:0007669"/>
    <property type="project" value="UniProtKB-KW"/>
</dbReference>
<evidence type="ECO:0000313" key="2">
    <source>
        <dbReference type="Proteomes" id="UP001642484"/>
    </source>
</evidence>
<protein>
    <submittedName>
        <fullName evidence="1">Uncharacterized protein</fullName>
    </submittedName>
</protein>